<organism evidence="2 3">
    <name type="scientific">Anaeromyces robustus</name>
    <dbReference type="NCBI Taxonomy" id="1754192"/>
    <lineage>
        <taxon>Eukaryota</taxon>
        <taxon>Fungi</taxon>
        <taxon>Fungi incertae sedis</taxon>
        <taxon>Chytridiomycota</taxon>
        <taxon>Chytridiomycota incertae sedis</taxon>
        <taxon>Neocallimastigomycetes</taxon>
        <taxon>Neocallimastigales</taxon>
        <taxon>Neocallimastigaceae</taxon>
        <taxon>Anaeromyces</taxon>
    </lineage>
</organism>
<reference evidence="2 3" key="2">
    <citation type="submission" date="2016-08" db="EMBL/GenBank/DDBJ databases">
        <title>Pervasive Adenine N6-methylation of Active Genes in Fungi.</title>
        <authorList>
            <consortium name="DOE Joint Genome Institute"/>
            <person name="Mondo S.J."/>
            <person name="Dannebaum R.O."/>
            <person name="Kuo R.C."/>
            <person name="Labutti K."/>
            <person name="Haridas S."/>
            <person name="Kuo A."/>
            <person name="Salamov A."/>
            <person name="Ahrendt S.R."/>
            <person name="Lipzen A."/>
            <person name="Sullivan W."/>
            <person name="Andreopoulos W.B."/>
            <person name="Clum A."/>
            <person name="Lindquist E."/>
            <person name="Daum C."/>
            <person name="Ramamoorthy G.K."/>
            <person name="Gryganskyi A."/>
            <person name="Culley D."/>
            <person name="Magnuson J.K."/>
            <person name="James T.Y."/>
            <person name="O'Malley M.A."/>
            <person name="Stajich J.E."/>
            <person name="Spatafora J.W."/>
            <person name="Visel A."/>
            <person name="Grigoriev I.V."/>
        </authorList>
    </citation>
    <scope>NUCLEOTIDE SEQUENCE [LARGE SCALE GENOMIC DNA]</scope>
    <source>
        <strain evidence="2 3">S4</strain>
    </source>
</reference>
<feature type="chain" id="PRO_5013254308" description="Extracellular membrane protein CFEM domain-containing protein" evidence="1">
    <location>
        <begin position="21"/>
        <end position="192"/>
    </location>
</feature>
<proteinExistence type="predicted"/>
<reference evidence="2 3" key="1">
    <citation type="submission" date="2016-08" db="EMBL/GenBank/DDBJ databases">
        <title>A Parts List for Fungal Cellulosomes Revealed by Comparative Genomics.</title>
        <authorList>
            <consortium name="DOE Joint Genome Institute"/>
            <person name="Haitjema C.H."/>
            <person name="Gilmore S.P."/>
            <person name="Henske J.K."/>
            <person name="Solomon K.V."/>
            <person name="De Groot R."/>
            <person name="Kuo A."/>
            <person name="Mondo S.J."/>
            <person name="Salamov A.A."/>
            <person name="Labutti K."/>
            <person name="Zhao Z."/>
            <person name="Chiniquy J."/>
            <person name="Barry K."/>
            <person name="Brewer H.M."/>
            <person name="Purvine S.O."/>
            <person name="Wright A.T."/>
            <person name="Boxma B."/>
            <person name="Van Alen T."/>
            <person name="Hackstein J.H."/>
            <person name="Baker S.E."/>
            <person name="Grigoriev I.V."/>
            <person name="O'Malley M.A."/>
        </authorList>
    </citation>
    <scope>NUCLEOTIDE SEQUENCE [LARGE SCALE GENOMIC DNA]</scope>
    <source>
        <strain evidence="2 3">S4</strain>
    </source>
</reference>
<name>A0A1Y1X7W8_9FUNG</name>
<dbReference type="EMBL" id="MCFG01000110">
    <property type="protein sequence ID" value="ORX81818.1"/>
    <property type="molecule type" value="Genomic_DNA"/>
</dbReference>
<feature type="signal peptide" evidence="1">
    <location>
        <begin position="1"/>
        <end position="20"/>
    </location>
</feature>
<sequence length="192" mass="21871">MKCLFIISICLMVLINSINTLSLKSRDECICKVNGNEIAPIIPCLKEPTSTTISGCVSDAKIISEMNNQTCLAYQPWSPIQEFMSKCTEVKSQKSYAKWVVNTLCPKLNKDQIDICNNIIDTCIDFEDTQCLCKMNLYKHKELYSCFHQNDTTSSYNYCKDNGWVIESSAIYNINYKILPIGILALFATFFF</sequence>
<evidence type="ECO:0000313" key="3">
    <source>
        <dbReference type="Proteomes" id="UP000193944"/>
    </source>
</evidence>
<protein>
    <recommendedName>
        <fullName evidence="4">Extracellular membrane protein CFEM domain-containing protein</fullName>
    </recommendedName>
</protein>
<evidence type="ECO:0008006" key="4">
    <source>
        <dbReference type="Google" id="ProtNLM"/>
    </source>
</evidence>
<dbReference type="OrthoDB" id="2132960at2759"/>
<evidence type="ECO:0000313" key="2">
    <source>
        <dbReference type="EMBL" id="ORX81818.1"/>
    </source>
</evidence>
<dbReference type="AlphaFoldDB" id="A0A1Y1X7W8"/>
<dbReference type="Proteomes" id="UP000193944">
    <property type="component" value="Unassembled WGS sequence"/>
</dbReference>
<gene>
    <name evidence="2" type="ORF">BCR32DRAFT_293040</name>
</gene>
<keyword evidence="3" id="KW-1185">Reference proteome</keyword>
<accession>A0A1Y1X7W8</accession>
<evidence type="ECO:0000256" key="1">
    <source>
        <dbReference type="SAM" id="SignalP"/>
    </source>
</evidence>
<keyword evidence="1" id="KW-0732">Signal</keyword>
<comment type="caution">
    <text evidence="2">The sequence shown here is derived from an EMBL/GenBank/DDBJ whole genome shotgun (WGS) entry which is preliminary data.</text>
</comment>